<dbReference type="Proteomes" id="UP000035721">
    <property type="component" value="Unassembled WGS sequence"/>
</dbReference>
<feature type="transmembrane region" description="Helical" evidence="1">
    <location>
        <begin position="135"/>
        <end position="166"/>
    </location>
</feature>
<dbReference type="RefSeq" id="WP_157635504.1">
    <property type="nucleotide sequence ID" value="NZ_HF570958.1"/>
</dbReference>
<keyword evidence="3" id="KW-1185">Reference proteome</keyword>
<evidence type="ECO:0000256" key="1">
    <source>
        <dbReference type="SAM" id="Phobius"/>
    </source>
</evidence>
<organism evidence="2 3">
    <name type="scientific">Nostocoides japonicum T1-X7</name>
    <dbReference type="NCBI Taxonomy" id="1194083"/>
    <lineage>
        <taxon>Bacteria</taxon>
        <taxon>Bacillati</taxon>
        <taxon>Actinomycetota</taxon>
        <taxon>Actinomycetes</taxon>
        <taxon>Micrococcales</taxon>
        <taxon>Intrasporangiaceae</taxon>
        <taxon>Nostocoides</taxon>
    </lineage>
</organism>
<keyword evidence="1" id="KW-0472">Membrane</keyword>
<evidence type="ECO:0000313" key="2">
    <source>
        <dbReference type="EMBL" id="CCH76755.1"/>
    </source>
</evidence>
<dbReference type="EMBL" id="CAJB01000051">
    <property type="protein sequence ID" value="CCH76755.1"/>
    <property type="molecule type" value="Genomic_DNA"/>
</dbReference>
<evidence type="ECO:0008006" key="4">
    <source>
        <dbReference type="Google" id="ProtNLM"/>
    </source>
</evidence>
<dbReference type="AlphaFoldDB" id="A0A077LXV6"/>
<sequence>MAMDAVLRGVTGMTDLMHATRTEAARIVELTGGDVVAEHEMILDRLVDAELLRRDEAVALLEIYRTTYEAGEGKRDPARAYLQSRAVFDKLAAHREVTPIAVVIGSAGLGGYTIGAGEDGSTVVTVMRLSYTQSLAGIGASIGVILGGAVGGVLGGQIGGLIGGIIDDKKDKKKT</sequence>
<gene>
    <name evidence="2" type="ORF">BN12_1440014</name>
</gene>
<reference evidence="2 3" key="1">
    <citation type="journal article" date="2013" name="ISME J.">
        <title>A metabolic model for members of the genus Tetrasphaera involved in enhanced biological phosphorus removal.</title>
        <authorList>
            <person name="Kristiansen R."/>
            <person name="Nguyen H.T.T."/>
            <person name="Saunders A.M."/>
            <person name="Nielsen J.L."/>
            <person name="Wimmer R."/>
            <person name="Le V.Q."/>
            <person name="McIlroy S.J."/>
            <person name="Petrovski S."/>
            <person name="Seviour R.J."/>
            <person name="Calteau A."/>
            <person name="Nielsen K.L."/>
            <person name="Nielsen P.H."/>
        </authorList>
    </citation>
    <scope>NUCLEOTIDE SEQUENCE [LARGE SCALE GENOMIC DNA]</scope>
    <source>
        <strain evidence="2 3">T1-X7</strain>
    </source>
</reference>
<keyword evidence="1" id="KW-1133">Transmembrane helix</keyword>
<accession>A0A077LXV6</accession>
<comment type="caution">
    <text evidence="2">The sequence shown here is derived from an EMBL/GenBank/DDBJ whole genome shotgun (WGS) entry which is preliminary data.</text>
</comment>
<proteinExistence type="predicted"/>
<evidence type="ECO:0000313" key="3">
    <source>
        <dbReference type="Proteomes" id="UP000035721"/>
    </source>
</evidence>
<dbReference type="STRING" id="1194083.BN12_1440014"/>
<protein>
    <recommendedName>
        <fullName evidence="4">Glycine zipper domain-containing protein</fullName>
    </recommendedName>
</protein>
<keyword evidence="1" id="KW-0812">Transmembrane</keyword>
<dbReference type="OrthoDB" id="4948239at2"/>
<name>A0A077LXV6_9MICO</name>